<keyword evidence="2" id="KW-1185">Reference proteome</keyword>
<organism evidence="1 2">
    <name type="scientific">Suillus discolor</name>
    <dbReference type="NCBI Taxonomy" id="1912936"/>
    <lineage>
        <taxon>Eukaryota</taxon>
        <taxon>Fungi</taxon>
        <taxon>Dikarya</taxon>
        <taxon>Basidiomycota</taxon>
        <taxon>Agaricomycotina</taxon>
        <taxon>Agaricomycetes</taxon>
        <taxon>Agaricomycetidae</taxon>
        <taxon>Boletales</taxon>
        <taxon>Suillineae</taxon>
        <taxon>Suillaceae</taxon>
        <taxon>Suillus</taxon>
    </lineage>
</organism>
<evidence type="ECO:0000313" key="1">
    <source>
        <dbReference type="EMBL" id="KAG2084812.1"/>
    </source>
</evidence>
<evidence type="ECO:0000313" key="2">
    <source>
        <dbReference type="Proteomes" id="UP000823399"/>
    </source>
</evidence>
<comment type="caution">
    <text evidence="1">The sequence shown here is derived from an EMBL/GenBank/DDBJ whole genome shotgun (WGS) entry which is preliminary data.</text>
</comment>
<accession>A0A9P7ER15</accession>
<dbReference type="GeneID" id="64696876"/>
<dbReference type="Proteomes" id="UP000823399">
    <property type="component" value="Unassembled WGS sequence"/>
</dbReference>
<proteinExistence type="predicted"/>
<dbReference type="OrthoDB" id="2690111at2759"/>
<reference evidence="1" key="1">
    <citation type="journal article" date="2020" name="New Phytol.">
        <title>Comparative genomics reveals dynamic genome evolution in host specialist ectomycorrhizal fungi.</title>
        <authorList>
            <person name="Lofgren L.A."/>
            <person name="Nguyen N.H."/>
            <person name="Vilgalys R."/>
            <person name="Ruytinx J."/>
            <person name="Liao H.L."/>
            <person name="Branco S."/>
            <person name="Kuo A."/>
            <person name="LaButti K."/>
            <person name="Lipzen A."/>
            <person name="Andreopoulos W."/>
            <person name="Pangilinan J."/>
            <person name="Riley R."/>
            <person name="Hundley H."/>
            <person name="Na H."/>
            <person name="Barry K."/>
            <person name="Grigoriev I.V."/>
            <person name="Stajich J.E."/>
            <person name="Kennedy P.G."/>
        </authorList>
    </citation>
    <scope>NUCLEOTIDE SEQUENCE</scope>
    <source>
        <strain evidence="1">FC423</strain>
    </source>
</reference>
<dbReference type="AlphaFoldDB" id="A0A9P7ER15"/>
<gene>
    <name evidence="1" type="ORF">F5147DRAFT_659712</name>
</gene>
<name>A0A9P7ER15_9AGAM</name>
<dbReference type="RefSeq" id="XP_041284567.1">
    <property type="nucleotide sequence ID" value="XM_041434617.1"/>
</dbReference>
<sequence>MSPITCTQNNHVDSIPSVTCRRSSHIQTTAYLLGARKGLPNVDEEEINRTRAIQSWYESEAPEGQLTNQESLEKDLRAFRLVLIYSPPHRLLTAQDIKSAFKAARAEQLSGRHKKNVAIEVVNTCVPTELISPIIHNHVHLPSAINDTWASESNGVLSEQQRDNSTAPRPLKKTYALYLESDEDTDDEEPLQGIDEVLAKIHSRYPDMNLPQYTNTLKKHEKVGWTCEVRADFHPSSHSLYLSYGGATIPNFNHHSTVPVASTFHQYDFMDGRVGKDISIIMCIFQWNGMIMVFLKSSWYMVEMTSTLKSTPEARGNVITSLKGEQLVHGGDDEANLIVELASISLLRPQVKRLSQYCSTLKVTPEARANGIKSLKGAYHEDSAKDILFRDRVSDAVDLIVGTCRQKRTYATASCHSENIYIWEQSWADHKQGFSKSVPAPLGLPTMPVPTPTLAPVLPPSTAAVTGLNSLLADMPFASIADILEHCVASQD</sequence>
<protein>
    <submittedName>
        <fullName evidence="1">Uncharacterized protein</fullName>
    </submittedName>
</protein>
<dbReference type="EMBL" id="JABBWM010000200">
    <property type="protein sequence ID" value="KAG2084812.1"/>
    <property type="molecule type" value="Genomic_DNA"/>
</dbReference>